<dbReference type="InterPro" id="IPR001789">
    <property type="entry name" value="Sig_transdc_resp-reg_receiver"/>
</dbReference>
<keyword evidence="11" id="KW-1185">Reference proteome</keyword>
<evidence type="ECO:0000259" key="9">
    <source>
        <dbReference type="PROSITE" id="PS50930"/>
    </source>
</evidence>
<keyword evidence="2" id="KW-0963">Cytoplasm</keyword>
<evidence type="ECO:0000256" key="2">
    <source>
        <dbReference type="ARBA" id="ARBA00022490"/>
    </source>
</evidence>
<name>A0ABT2UZG0_9FIRM</name>
<evidence type="ECO:0000313" key="11">
    <source>
        <dbReference type="Proteomes" id="UP001652395"/>
    </source>
</evidence>
<protein>
    <recommendedName>
        <fullName evidence="1">Stage 0 sporulation protein A homolog</fullName>
    </recommendedName>
</protein>
<comment type="function">
    <text evidence="5">May play the central regulatory role in sporulation. It may be an element of the effector pathway responsible for the activation of sporulation genes in response to nutritional stress. Spo0A may act in concert with spo0H (a sigma factor) to control the expression of some genes that are critical to the sporulation process.</text>
</comment>
<evidence type="ECO:0000256" key="1">
    <source>
        <dbReference type="ARBA" id="ARBA00018672"/>
    </source>
</evidence>
<dbReference type="Gene3D" id="3.40.50.2300">
    <property type="match status" value="1"/>
</dbReference>
<comment type="function">
    <text evidence="6">Required for high-level post-exponential phase expression of a series of secreted proteins.</text>
</comment>
<dbReference type="Gene3D" id="2.40.50.1020">
    <property type="entry name" value="LytTr DNA-binding domain"/>
    <property type="match status" value="1"/>
</dbReference>
<dbReference type="Proteomes" id="UP001652395">
    <property type="component" value="Unassembled WGS sequence"/>
</dbReference>
<dbReference type="SUPFAM" id="SSF52172">
    <property type="entry name" value="CheY-like"/>
    <property type="match status" value="1"/>
</dbReference>
<dbReference type="GO" id="GO:0003677">
    <property type="term" value="F:DNA binding"/>
    <property type="evidence" value="ECO:0007669"/>
    <property type="project" value="UniProtKB-KW"/>
</dbReference>
<gene>
    <name evidence="10" type="ORF">OCV69_08785</name>
</gene>
<evidence type="ECO:0000256" key="4">
    <source>
        <dbReference type="ARBA" id="ARBA00023159"/>
    </source>
</evidence>
<feature type="modified residue" description="4-aspartylphosphate" evidence="7">
    <location>
        <position position="60"/>
    </location>
</feature>
<keyword evidence="10" id="KW-0238">DNA-binding</keyword>
<keyword evidence="3" id="KW-0902">Two-component regulatory system</keyword>
<accession>A0ABT2UZG0</accession>
<dbReference type="PROSITE" id="PS50930">
    <property type="entry name" value="HTH_LYTTR"/>
    <property type="match status" value="1"/>
</dbReference>
<dbReference type="PANTHER" id="PTHR37299:SF3">
    <property type="entry name" value="STAGE 0 SPORULATION PROTEIN A HOMOLOG"/>
    <property type="match status" value="1"/>
</dbReference>
<evidence type="ECO:0000259" key="8">
    <source>
        <dbReference type="PROSITE" id="PS50110"/>
    </source>
</evidence>
<dbReference type="SMART" id="SM00850">
    <property type="entry name" value="LytTR"/>
    <property type="match status" value="1"/>
</dbReference>
<evidence type="ECO:0000256" key="5">
    <source>
        <dbReference type="ARBA" id="ARBA00024867"/>
    </source>
</evidence>
<evidence type="ECO:0000256" key="7">
    <source>
        <dbReference type="PROSITE-ProRule" id="PRU00169"/>
    </source>
</evidence>
<dbReference type="InterPro" id="IPR007492">
    <property type="entry name" value="LytTR_DNA-bd_dom"/>
</dbReference>
<dbReference type="PANTHER" id="PTHR37299">
    <property type="entry name" value="TRANSCRIPTIONAL REGULATOR-RELATED"/>
    <property type="match status" value="1"/>
</dbReference>
<evidence type="ECO:0000256" key="3">
    <source>
        <dbReference type="ARBA" id="ARBA00023012"/>
    </source>
</evidence>
<dbReference type="SMART" id="SM00448">
    <property type="entry name" value="REC"/>
    <property type="match status" value="1"/>
</dbReference>
<feature type="domain" description="Response regulatory" evidence="8">
    <location>
        <begin position="4"/>
        <end position="123"/>
    </location>
</feature>
<keyword evidence="4" id="KW-0010">Activator</keyword>
<reference evidence="10 11" key="1">
    <citation type="journal article" date="2021" name="ISME Commun">
        <title>Automated analysis of genomic sequences facilitates high-throughput and comprehensive description of bacteria.</title>
        <authorList>
            <person name="Hitch T.C.A."/>
        </authorList>
    </citation>
    <scope>NUCLEOTIDE SEQUENCE [LARGE SCALE GENOMIC DNA]</scope>
    <source>
        <strain evidence="11">f_CCE</strain>
    </source>
</reference>
<keyword evidence="7" id="KW-0597">Phosphoprotein</keyword>
<dbReference type="Pfam" id="PF04397">
    <property type="entry name" value="LytTR"/>
    <property type="match status" value="1"/>
</dbReference>
<comment type="caution">
    <text evidence="10">The sequence shown here is derived from an EMBL/GenBank/DDBJ whole genome shotgun (WGS) entry which is preliminary data.</text>
</comment>
<dbReference type="EMBL" id="JAOQJF010000015">
    <property type="protein sequence ID" value="MCU6800028.1"/>
    <property type="molecule type" value="Genomic_DNA"/>
</dbReference>
<organism evidence="10 11">
    <name type="scientific">Alitiscatomonas aceti</name>
    <dbReference type="NCBI Taxonomy" id="2981724"/>
    <lineage>
        <taxon>Bacteria</taxon>
        <taxon>Bacillati</taxon>
        <taxon>Bacillota</taxon>
        <taxon>Clostridia</taxon>
        <taxon>Lachnospirales</taxon>
        <taxon>Lachnospiraceae</taxon>
        <taxon>Alitiscatomonas</taxon>
    </lineage>
</organism>
<dbReference type="RefSeq" id="WP_158358754.1">
    <property type="nucleotide sequence ID" value="NZ_JAOQJF010000015.1"/>
</dbReference>
<feature type="domain" description="HTH LytTR-type" evidence="9">
    <location>
        <begin position="140"/>
        <end position="234"/>
    </location>
</feature>
<dbReference type="InterPro" id="IPR046947">
    <property type="entry name" value="LytR-like"/>
</dbReference>
<dbReference type="Pfam" id="PF00072">
    <property type="entry name" value="Response_reg"/>
    <property type="match status" value="1"/>
</dbReference>
<evidence type="ECO:0000256" key="6">
    <source>
        <dbReference type="ARBA" id="ARBA00037164"/>
    </source>
</evidence>
<evidence type="ECO:0000313" key="10">
    <source>
        <dbReference type="EMBL" id="MCU6800028.1"/>
    </source>
</evidence>
<dbReference type="PROSITE" id="PS50110">
    <property type="entry name" value="RESPONSE_REGULATORY"/>
    <property type="match status" value="1"/>
</dbReference>
<sequence length="240" mass="28450">MMYKIAICDDDIEFMSGLERFVKDYCTRNHILVKIDTFSESGGMLDTVESRKYYDLYILDIEMPGYNGMDIAKRIKETLPQTLIILVTVHMEFAIDGYILDVFRYIPKNCLNARLENALRDAFQRLQMQEGKFYIISNSRRFEKIDYNDICYIYKKQKNTMIVTERAEEIPVRKTLNNVYEELDGEEFIYIDRCYIINMLKIKRIENERVYLSCGKSLTMSVLNSAKVKKKVSLFWGERI</sequence>
<proteinExistence type="predicted"/>
<dbReference type="InterPro" id="IPR011006">
    <property type="entry name" value="CheY-like_superfamily"/>
</dbReference>